<evidence type="ECO:0000313" key="8">
    <source>
        <dbReference type="EMBL" id="KAK7063145.1"/>
    </source>
</evidence>
<comment type="caution">
    <text evidence="8">The sequence shown here is derived from an EMBL/GenBank/DDBJ whole genome shotgun (WGS) entry which is preliminary data.</text>
</comment>
<organism evidence="8 9">
    <name type="scientific">Halocaridina rubra</name>
    <name type="common">Hawaiian red shrimp</name>
    <dbReference type="NCBI Taxonomy" id="373956"/>
    <lineage>
        <taxon>Eukaryota</taxon>
        <taxon>Metazoa</taxon>
        <taxon>Ecdysozoa</taxon>
        <taxon>Arthropoda</taxon>
        <taxon>Crustacea</taxon>
        <taxon>Multicrustacea</taxon>
        <taxon>Malacostraca</taxon>
        <taxon>Eumalacostraca</taxon>
        <taxon>Eucarida</taxon>
        <taxon>Decapoda</taxon>
        <taxon>Pleocyemata</taxon>
        <taxon>Caridea</taxon>
        <taxon>Atyoidea</taxon>
        <taxon>Atyidae</taxon>
        <taxon>Halocaridina</taxon>
    </lineage>
</organism>
<dbReference type="SUPFAM" id="SSF51905">
    <property type="entry name" value="FAD/NAD(P)-binding domain"/>
    <property type="match status" value="1"/>
</dbReference>
<sequence length="263" mass="29916">MPKNYLHIWPRGKYMMIALPNQDKTWTVTLFMPHPIFLSLDTPGALLDFFKKNYPDAIALIGKEKLIHDYFNNKALPMISVKCSPYHVGSTSLLLGDAAHAMVPFYGQGMNCGMEDCVVLDEIMDQHDDDLEKVLPAYSKHRNPDAEAIVDLAMYNYIEMRDLVNSRLFLLRKKWDDFLNRILPKKWIPLYTMVTFSRERYHLCIAKKKWQDNIVGKLVKVFGVVGVAIGVLFTKTEAVHALSASFLAHLNSLVGKTLAAAAR</sequence>
<dbReference type="GO" id="GO:0071949">
    <property type="term" value="F:FAD binding"/>
    <property type="evidence" value="ECO:0007669"/>
    <property type="project" value="InterPro"/>
</dbReference>
<evidence type="ECO:0000256" key="3">
    <source>
        <dbReference type="ARBA" id="ARBA00022827"/>
    </source>
</evidence>
<dbReference type="Proteomes" id="UP001381693">
    <property type="component" value="Unassembled WGS sequence"/>
</dbReference>
<dbReference type="PANTHER" id="PTHR46028:SF2">
    <property type="entry name" value="KYNURENINE 3-MONOOXYGENASE"/>
    <property type="match status" value="1"/>
</dbReference>
<evidence type="ECO:0000256" key="1">
    <source>
        <dbReference type="ARBA" id="ARBA00001974"/>
    </source>
</evidence>
<reference evidence="8 9" key="1">
    <citation type="submission" date="2023-11" db="EMBL/GenBank/DDBJ databases">
        <title>Halocaridina rubra genome assembly.</title>
        <authorList>
            <person name="Smith C."/>
        </authorList>
    </citation>
    <scope>NUCLEOTIDE SEQUENCE [LARGE SCALE GENOMIC DNA]</scope>
    <source>
        <strain evidence="8">EP-1</strain>
        <tissue evidence="8">Whole</tissue>
    </source>
</reference>
<dbReference type="PRINTS" id="PR00420">
    <property type="entry name" value="RNGMNOXGNASE"/>
</dbReference>
<evidence type="ECO:0000259" key="7">
    <source>
        <dbReference type="Pfam" id="PF01494"/>
    </source>
</evidence>
<evidence type="ECO:0000256" key="2">
    <source>
        <dbReference type="ARBA" id="ARBA00022630"/>
    </source>
</evidence>
<evidence type="ECO:0000256" key="6">
    <source>
        <dbReference type="ARBA" id="ARBA00023033"/>
    </source>
</evidence>
<protein>
    <recommendedName>
        <fullName evidence="7">FAD-binding domain-containing protein</fullName>
    </recommendedName>
</protein>
<accession>A0AAN8ZV54</accession>
<dbReference type="AlphaFoldDB" id="A0AAN8ZV54"/>
<dbReference type="PANTHER" id="PTHR46028">
    <property type="entry name" value="KYNURENINE 3-MONOOXYGENASE"/>
    <property type="match status" value="1"/>
</dbReference>
<dbReference type="InterPro" id="IPR002938">
    <property type="entry name" value="FAD-bd"/>
</dbReference>
<dbReference type="EMBL" id="JAXCGZ010020926">
    <property type="protein sequence ID" value="KAK7063145.1"/>
    <property type="molecule type" value="Genomic_DNA"/>
</dbReference>
<keyword evidence="3" id="KW-0274">FAD</keyword>
<gene>
    <name evidence="8" type="ORF">SK128_003380</name>
</gene>
<keyword evidence="9" id="KW-1185">Reference proteome</keyword>
<name>A0AAN8ZV54_HALRR</name>
<keyword evidence="5" id="KW-0560">Oxidoreductase</keyword>
<comment type="cofactor">
    <cofactor evidence="1">
        <name>FAD</name>
        <dbReference type="ChEBI" id="CHEBI:57692"/>
    </cofactor>
</comment>
<dbReference type="Pfam" id="PF01494">
    <property type="entry name" value="FAD_binding_3"/>
    <property type="match status" value="1"/>
</dbReference>
<dbReference type="GO" id="GO:0004502">
    <property type="term" value="F:kynurenine 3-monooxygenase activity"/>
    <property type="evidence" value="ECO:0007669"/>
    <property type="project" value="TreeGrafter"/>
</dbReference>
<keyword evidence="6" id="KW-0503">Monooxygenase</keyword>
<keyword evidence="2" id="KW-0285">Flavoprotein</keyword>
<evidence type="ECO:0000313" key="9">
    <source>
        <dbReference type="Proteomes" id="UP001381693"/>
    </source>
</evidence>
<feature type="domain" description="FAD-binding" evidence="7">
    <location>
        <begin position="60"/>
        <end position="152"/>
    </location>
</feature>
<proteinExistence type="predicted"/>
<dbReference type="InterPro" id="IPR036188">
    <property type="entry name" value="FAD/NAD-bd_sf"/>
</dbReference>
<dbReference type="Gene3D" id="3.50.50.60">
    <property type="entry name" value="FAD/NAD(P)-binding domain"/>
    <property type="match status" value="1"/>
</dbReference>
<evidence type="ECO:0000256" key="4">
    <source>
        <dbReference type="ARBA" id="ARBA00022857"/>
    </source>
</evidence>
<dbReference type="GO" id="GO:0005741">
    <property type="term" value="C:mitochondrial outer membrane"/>
    <property type="evidence" value="ECO:0007669"/>
    <property type="project" value="TreeGrafter"/>
</dbReference>
<evidence type="ECO:0000256" key="5">
    <source>
        <dbReference type="ARBA" id="ARBA00023002"/>
    </source>
</evidence>
<dbReference type="GO" id="GO:0070189">
    <property type="term" value="P:kynurenine metabolic process"/>
    <property type="evidence" value="ECO:0007669"/>
    <property type="project" value="TreeGrafter"/>
</dbReference>
<keyword evidence="4" id="KW-0521">NADP</keyword>